<organism evidence="1 2">
    <name type="scientific">Saccharibacillus sacchari</name>
    <dbReference type="NCBI Taxonomy" id="456493"/>
    <lineage>
        <taxon>Bacteria</taxon>
        <taxon>Bacillati</taxon>
        <taxon>Bacillota</taxon>
        <taxon>Bacilli</taxon>
        <taxon>Bacillales</taxon>
        <taxon>Paenibacillaceae</taxon>
        <taxon>Saccharibacillus</taxon>
    </lineage>
</organism>
<protein>
    <submittedName>
        <fullName evidence="1">Magnesium transporter CorA family protein</fullName>
    </submittedName>
</protein>
<reference evidence="1" key="1">
    <citation type="submission" date="2024-03" db="EMBL/GenBank/DDBJ databases">
        <title>Whole genome sequecning of epiphytes from Marcgravia umbellata leaves.</title>
        <authorList>
            <person name="Kumar G."/>
            <person name="Savka M.A."/>
        </authorList>
    </citation>
    <scope>NUCLEOTIDE SEQUENCE</scope>
    <source>
        <strain evidence="1">RIT_BL5</strain>
    </source>
</reference>
<comment type="caution">
    <text evidence="1">The sequence shown here is derived from an EMBL/GenBank/DDBJ whole genome shotgun (WGS) entry which is preliminary data.</text>
</comment>
<gene>
    <name evidence="1" type="ORF">WKI47_23870</name>
</gene>
<accession>A0ACC6PJ54</accession>
<dbReference type="EMBL" id="JBBKAR010000056">
    <property type="protein sequence ID" value="MEJ8306956.1"/>
    <property type="molecule type" value="Genomic_DNA"/>
</dbReference>
<sequence length="342" mass="39836">MNDKDQPRIHREQEQPAEEKEAGREWKWYAFSDHVEAKKHPDHVADPAILQWLAESTARTHNRTLAIARHADYEHSVLNGTLSLDMEPNKRDNNLLIHYYVKKDLLILIGDLGVGLTRTDEERLAESMLACPTPIDALLALLSEILEFFFIQSDQFEQSLHALEEEIRTRNDKRILKQTINLRNDLTYWNAQIIPIKEIRYASEETFHSDVEESDCKHILDLRLRRIGMLQREYDEEIDSLLRVDENITNYRSNDIMKALTLYTVLLTPTTALGAIWGMNFEHMPELSWPLGYVFALAVILASTGATYWWLKQRGLTADILNMDTDSTHRRRAGKRERRADK</sequence>
<keyword evidence="2" id="KW-1185">Reference proteome</keyword>
<dbReference type="Proteomes" id="UP001380953">
    <property type="component" value="Unassembled WGS sequence"/>
</dbReference>
<evidence type="ECO:0000313" key="2">
    <source>
        <dbReference type="Proteomes" id="UP001380953"/>
    </source>
</evidence>
<name>A0ACC6PJ54_9BACL</name>
<proteinExistence type="predicted"/>
<evidence type="ECO:0000313" key="1">
    <source>
        <dbReference type="EMBL" id="MEJ8306956.1"/>
    </source>
</evidence>